<accession>A0A261FGP2</accession>
<dbReference type="Gene3D" id="1.10.357.10">
    <property type="entry name" value="Tetracycline Repressor, domain 2"/>
    <property type="match status" value="1"/>
</dbReference>
<organism evidence="4 5">
    <name type="scientific">Bifidobacterium tissieri</name>
    <dbReference type="NCBI Taxonomy" id="1630162"/>
    <lineage>
        <taxon>Bacteria</taxon>
        <taxon>Bacillati</taxon>
        <taxon>Actinomycetota</taxon>
        <taxon>Actinomycetes</taxon>
        <taxon>Bifidobacteriales</taxon>
        <taxon>Bifidobacteriaceae</taxon>
        <taxon>Bifidobacterium</taxon>
    </lineage>
</organism>
<dbReference type="GO" id="GO:0003677">
    <property type="term" value="F:DNA binding"/>
    <property type="evidence" value="ECO:0007669"/>
    <property type="project" value="UniProtKB-UniRule"/>
</dbReference>
<dbReference type="PROSITE" id="PS50977">
    <property type="entry name" value="HTH_TETR_2"/>
    <property type="match status" value="1"/>
</dbReference>
<dbReference type="AlphaFoldDB" id="A0A261FGP2"/>
<gene>
    <name evidence="4" type="ORF">BTIS_0681</name>
</gene>
<feature type="domain" description="HTH tetR-type" evidence="3">
    <location>
        <begin position="14"/>
        <end position="74"/>
    </location>
</feature>
<keyword evidence="1 2" id="KW-0238">DNA-binding</keyword>
<dbReference type="EMBL" id="MWWV01000004">
    <property type="protein sequence ID" value="OZG58312.1"/>
    <property type="molecule type" value="Genomic_DNA"/>
</dbReference>
<keyword evidence="5" id="KW-1185">Reference proteome</keyword>
<evidence type="ECO:0000259" key="3">
    <source>
        <dbReference type="PROSITE" id="PS50977"/>
    </source>
</evidence>
<dbReference type="SUPFAM" id="SSF46689">
    <property type="entry name" value="Homeodomain-like"/>
    <property type="match status" value="1"/>
</dbReference>
<reference evidence="4 5" key="1">
    <citation type="journal article" date="2017" name="BMC Genomics">
        <title>Comparative genomic and phylogenomic analyses of the Bifidobacteriaceae family.</title>
        <authorList>
            <person name="Lugli G.A."/>
            <person name="Milani C."/>
            <person name="Turroni F."/>
            <person name="Duranti S."/>
            <person name="Mancabelli L."/>
            <person name="Mangifesta M."/>
            <person name="Ferrario C."/>
            <person name="Modesto M."/>
            <person name="Mattarelli P."/>
            <person name="Jiri K."/>
            <person name="van Sinderen D."/>
            <person name="Ventura M."/>
        </authorList>
    </citation>
    <scope>NUCLEOTIDE SEQUENCE [LARGE SCALE GENOMIC DNA]</scope>
    <source>
        <strain evidence="4 5">DSM 100201</strain>
    </source>
</reference>
<dbReference type="Pfam" id="PF00440">
    <property type="entry name" value="TetR_N"/>
    <property type="match status" value="1"/>
</dbReference>
<dbReference type="PANTHER" id="PTHR43479:SF7">
    <property type="entry name" value="TETR-FAMILY TRANSCRIPTIONAL REGULATOR"/>
    <property type="match status" value="1"/>
</dbReference>
<dbReference type="InterPro" id="IPR050624">
    <property type="entry name" value="HTH-type_Tx_Regulator"/>
</dbReference>
<protein>
    <submittedName>
        <fullName evidence="4">Transcriptional regulator</fullName>
    </submittedName>
</protein>
<evidence type="ECO:0000256" key="2">
    <source>
        <dbReference type="PROSITE-ProRule" id="PRU00335"/>
    </source>
</evidence>
<dbReference type="InterPro" id="IPR001647">
    <property type="entry name" value="HTH_TetR"/>
</dbReference>
<proteinExistence type="predicted"/>
<evidence type="ECO:0000313" key="5">
    <source>
        <dbReference type="Proteomes" id="UP000216444"/>
    </source>
</evidence>
<dbReference type="PANTHER" id="PTHR43479">
    <property type="entry name" value="ACREF/ENVCD OPERON REPRESSOR-RELATED"/>
    <property type="match status" value="1"/>
</dbReference>
<dbReference type="RefSeq" id="WP_158216821.1">
    <property type="nucleotide sequence ID" value="NZ_MWWV01000004.1"/>
</dbReference>
<evidence type="ECO:0000313" key="4">
    <source>
        <dbReference type="EMBL" id="OZG58312.1"/>
    </source>
</evidence>
<name>A0A261FGP2_9BIFI</name>
<feature type="DNA-binding region" description="H-T-H motif" evidence="2">
    <location>
        <begin position="37"/>
        <end position="56"/>
    </location>
</feature>
<evidence type="ECO:0000256" key="1">
    <source>
        <dbReference type="ARBA" id="ARBA00023125"/>
    </source>
</evidence>
<dbReference type="Proteomes" id="UP000216444">
    <property type="component" value="Unassembled WGS sequence"/>
</dbReference>
<comment type="caution">
    <text evidence="4">The sequence shown here is derived from an EMBL/GenBank/DDBJ whole genome shotgun (WGS) entry which is preliminary data.</text>
</comment>
<sequence length="190" mass="21441">MKKDLDAKLSRGAVRTLEAFSGAMMELLQTKPLASISINELCERSSYPRATFYNYFDDRDDLLNYCWIALSGRMRIDDLESTEPARRVDVALDMMADVLEGNAAMLEGVLDHNPVGGPMFASLRAYITRRSRELMRSCVDAERHSLPVELVADHYANVLMLVLEWSYLRGHGLTRSELHGYAHALLDGVE</sequence>
<dbReference type="InterPro" id="IPR009057">
    <property type="entry name" value="Homeodomain-like_sf"/>
</dbReference>